<feature type="transmembrane region" description="Helical" evidence="1">
    <location>
        <begin position="237"/>
        <end position="253"/>
    </location>
</feature>
<gene>
    <name evidence="3" type="ORF">SAMN04489750_1384</name>
</gene>
<dbReference type="GO" id="GO:0016787">
    <property type="term" value="F:hydrolase activity"/>
    <property type="evidence" value="ECO:0007669"/>
    <property type="project" value="UniProtKB-KW"/>
</dbReference>
<dbReference type="InterPro" id="IPR002656">
    <property type="entry name" value="Acyl_transf_3_dom"/>
</dbReference>
<dbReference type="GO" id="GO:0000271">
    <property type="term" value="P:polysaccharide biosynthetic process"/>
    <property type="evidence" value="ECO:0007669"/>
    <property type="project" value="TreeGrafter"/>
</dbReference>
<evidence type="ECO:0000256" key="1">
    <source>
        <dbReference type="SAM" id="Phobius"/>
    </source>
</evidence>
<feature type="transmembrane region" description="Helical" evidence="1">
    <location>
        <begin position="47"/>
        <end position="66"/>
    </location>
</feature>
<dbReference type="PANTHER" id="PTHR23028">
    <property type="entry name" value="ACETYLTRANSFERASE"/>
    <property type="match status" value="1"/>
</dbReference>
<dbReference type="Proteomes" id="UP000250028">
    <property type="component" value="Unassembled WGS sequence"/>
</dbReference>
<sequence>MMRSSGRGDADFNTSHDAASGTFQLMARHDGTGGGGRFPLVDAVRGLAAVFVLVAHVSFWTGTSALDVPGAILARGDSGVAIFFVLSAMLLLRPWITGRTAARTYWIHRLIRIYPAYLLGLAGVLLVAALLPGQTGGLGSPGKVVAHLFFLQGYTDDQYQAFTQTWSLTTEITFYLLVPVIGIALGRLARCRDRVVFGTLAGIGVLGVLLQTLSTVWSRSGNTWGAGVLGRSVLGHLAWYAAGAAIALLVSGPRDRWERVAARPAACAAVALCVLLVTATPLGGPVDLHLPTPAQAAFKETAYAVFAGLLVLAAMGRPRGDVTTAVVDTGLARWAGDMSYAVFLWQVLALQVLYVLTGQPVLTGSFWLVLIAVSAVTLLVASASVYLVEQPLLRWAHRRWPTGRPTAPTSPSTPVAR</sequence>
<evidence type="ECO:0000259" key="2">
    <source>
        <dbReference type="Pfam" id="PF01757"/>
    </source>
</evidence>
<dbReference type="OrthoDB" id="5242306at2"/>
<dbReference type="AlphaFoldDB" id="A0A2Y9C1C2"/>
<dbReference type="Pfam" id="PF01757">
    <property type="entry name" value="Acyl_transf_3"/>
    <property type="match status" value="1"/>
</dbReference>
<keyword evidence="1" id="KW-1133">Transmembrane helix</keyword>
<feature type="transmembrane region" description="Helical" evidence="1">
    <location>
        <begin position="72"/>
        <end position="92"/>
    </location>
</feature>
<dbReference type="InterPro" id="IPR050879">
    <property type="entry name" value="Acyltransferase_3"/>
</dbReference>
<keyword evidence="3" id="KW-0012">Acyltransferase</keyword>
<accession>A0A2Y9C1C2</accession>
<organism evidence="3 4">
    <name type="scientific">Branchiibius hedensis</name>
    <dbReference type="NCBI Taxonomy" id="672460"/>
    <lineage>
        <taxon>Bacteria</taxon>
        <taxon>Bacillati</taxon>
        <taxon>Actinomycetota</taxon>
        <taxon>Actinomycetes</taxon>
        <taxon>Micrococcales</taxon>
        <taxon>Dermacoccaceae</taxon>
        <taxon>Branchiibius</taxon>
    </lineage>
</organism>
<dbReference type="GO" id="GO:0016020">
    <property type="term" value="C:membrane"/>
    <property type="evidence" value="ECO:0007669"/>
    <property type="project" value="TreeGrafter"/>
</dbReference>
<keyword evidence="1" id="KW-0472">Membrane</keyword>
<feature type="transmembrane region" description="Helical" evidence="1">
    <location>
        <begin position="366"/>
        <end position="388"/>
    </location>
</feature>
<reference evidence="4" key="1">
    <citation type="submission" date="2016-10" db="EMBL/GenBank/DDBJ databases">
        <authorList>
            <person name="Varghese N."/>
            <person name="Submissions S."/>
        </authorList>
    </citation>
    <scope>NUCLEOTIDE SEQUENCE [LARGE SCALE GENOMIC DNA]</scope>
    <source>
        <strain evidence="4">DSM 22951</strain>
    </source>
</reference>
<protein>
    <submittedName>
        <fullName evidence="3">Peptidoglycan/LPS O-acetylase OafA/YrhL, contains acyltransferase and SGNH-hydrolase domains</fullName>
    </submittedName>
</protein>
<dbReference type="PANTHER" id="PTHR23028:SF53">
    <property type="entry name" value="ACYL_TRANSF_3 DOMAIN-CONTAINING PROTEIN"/>
    <property type="match status" value="1"/>
</dbReference>
<feature type="transmembrane region" description="Helical" evidence="1">
    <location>
        <begin position="334"/>
        <end position="354"/>
    </location>
</feature>
<evidence type="ECO:0000313" key="4">
    <source>
        <dbReference type="Proteomes" id="UP000250028"/>
    </source>
</evidence>
<dbReference type="GO" id="GO:0016747">
    <property type="term" value="F:acyltransferase activity, transferring groups other than amino-acyl groups"/>
    <property type="evidence" value="ECO:0007669"/>
    <property type="project" value="InterPro"/>
</dbReference>
<feature type="domain" description="Acyltransferase 3" evidence="2">
    <location>
        <begin position="41"/>
        <end position="382"/>
    </location>
</feature>
<evidence type="ECO:0000313" key="3">
    <source>
        <dbReference type="EMBL" id="SSA34083.1"/>
    </source>
</evidence>
<proteinExistence type="predicted"/>
<dbReference type="EMBL" id="UESZ01000001">
    <property type="protein sequence ID" value="SSA34083.1"/>
    <property type="molecule type" value="Genomic_DNA"/>
</dbReference>
<keyword evidence="3" id="KW-0808">Transferase</keyword>
<keyword evidence="4" id="KW-1185">Reference proteome</keyword>
<feature type="transmembrane region" description="Helical" evidence="1">
    <location>
        <begin position="113"/>
        <end position="131"/>
    </location>
</feature>
<keyword evidence="1" id="KW-0812">Transmembrane</keyword>
<feature type="transmembrane region" description="Helical" evidence="1">
    <location>
        <begin position="296"/>
        <end position="314"/>
    </location>
</feature>
<name>A0A2Y9C1C2_9MICO</name>
<feature type="transmembrane region" description="Helical" evidence="1">
    <location>
        <begin position="172"/>
        <end position="189"/>
    </location>
</feature>
<feature type="transmembrane region" description="Helical" evidence="1">
    <location>
        <begin position="196"/>
        <end position="217"/>
    </location>
</feature>
<feature type="transmembrane region" description="Helical" evidence="1">
    <location>
        <begin position="265"/>
        <end position="284"/>
    </location>
</feature>
<keyword evidence="3" id="KW-0378">Hydrolase</keyword>